<dbReference type="PROSITE" id="PS00633">
    <property type="entry name" value="BROMODOMAIN_1"/>
    <property type="match status" value="1"/>
</dbReference>
<dbReference type="Gene3D" id="1.20.920.10">
    <property type="entry name" value="Bromodomain-like"/>
    <property type="match status" value="2"/>
</dbReference>
<dbReference type="GO" id="GO:0016251">
    <property type="term" value="F:RNA polymerase II general transcription initiation factor activity"/>
    <property type="evidence" value="ECO:0007669"/>
    <property type="project" value="InterPro"/>
</dbReference>
<name>A0A177B2M7_9BILA</name>
<dbReference type="EMBL" id="LWCA01000430">
    <property type="protein sequence ID" value="OAF68529.1"/>
    <property type="molecule type" value="Genomic_DNA"/>
</dbReference>
<comment type="subcellular location">
    <subcellularLocation>
        <location evidence="1">Nucleus</location>
    </subcellularLocation>
</comment>
<comment type="similarity">
    <text evidence="2">Belongs to the TAF1 family.</text>
</comment>
<dbReference type="InterPro" id="IPR040240">
    <property type="entry name" value="TAF1"/>
</dbReference>
<dbReference type="OrthoDB" id="5752at2759"/>
<dbReference type="InterPro" id="IPR018359">
    <property type="entry name" value="Bromodomain_CS"/>
</dbReference>
<dbReference type="PROSITE" id="PS50014">
    <property type="entry name" value="BROMODOMAIN_2"/>
    <property type="match status" value="2"/>
</dbReference>
<organism evidence="8 9">
    <name type="scientific">Intoshia linei</name>
    <dbReference type="NCBI Taxonomy" id="1819745"/>
    <lineage>
        <taxon>Eukaryota</taxon>
        <taxon>Metazoa</taxon>
        <taxon>Spiralia</taxon>
        <taxon>Lophotrochozoa</taxon>
        <taxon>Mesozoa</taxon>
        <taxon>Orthonectida</taxon>
        <taxon>Rhopaluridae</taxon>
        <taxon>Intoshia</taxon>
    </lineage>
</organism>
<accession>A0A177B2M7</accession>
<dbReference type="InterPro" id="IPR022591">
    <property type="entry name" value="TAF1_HAT_dom"/>
</dbReference>
<dbReference type="GO" id="GO:0017025">
    <property type="term" value="F:TBP-class protein binding"/>
    <property type="evidence" value="ECO:0007669"/>
    <property type="project" value="InterPro"/>
</dbReference>
<keyword evidence="3 5" id="KW-0103">Bromodomain</keyword>
<evidence type="ECO:0000313" key="9">
    <source>
        <dbReference type="Proteomes" id="UP000078046"/>
    </source>
</evidence>
<dbReference type="PANTHER" id="PTHR13900:SF0">
    <property type="entry name" value="TRANSCRIPTION INITIATION FACTOR TFIID SUBUNIT 1"/>
    <property type="match status" value="1"/>
</dbReference>
<dbReference type="GO" id="GO:0051123">
    <property type="term" value="P:RNA polymerase II preinitiation complex assembly"/>
    <property type="evidence" value="ECO:0007669"/>
    <property type="project" value="TreeGrafter"/>
</dbReference>
<evidence type="ECO:0000313" key="8">
    <source>
        <dbReference type="EMBL" id="OAF68529.1"/>
    </source>
</evidence>
<dbReference type="SUPFAM" id="SSF47370">
    <property type="entry name" value="Bromodomain"/>
    <property type="match status" value="2"/>
</dbReference>
<gene>
    <name evidence="8" type="ORF">A3Q56_03685</name>
</gene>
<dbReference type="PANTHER" id="PTHR13900">
    <property type="entry name" value="TRANSCRIPTION INITIATION FACTOR TFIID"/>
    <property type="match status" value="1"/>
</dbReference>
<dbReference type="PRINTS" id="PR00503">
    <property type="entry name" value="BROMODOMAIN"/>
</dbReference>
<evidence type="ECO:0000259" key="7">
    <source>
        <dbReference type="PROSITE" id="PS50014"/>
    </source>
</evidence>
<keyword evidence="4" id="KW-0539">Nucleus</keyword>
<feature type="domain" description="Bromo" evidence="7">
    <location>
        <begin position="1239"/>
        <end position="1309"/>
    </location>
</feature>
<evidence type="ECO:0000256" key="2">
    <source>
        <dbReference type="ARBA" id="ARBA00009064"/>
    </source>
</evidence>
<feature type="domain" description="Bromo" evidence="7">
    <location>
        <begin position="1116"/>
        <end position="1186"/>
    </location>
</feature>
<proteinExistence type="inferred from homology"/>
<sequence length="1344" mass="157018">MDLKVDESTIKKPKKFLQLFTGAYKEKPIELNFENDKNDYTVKFAKCDPHLVQPSENLKSIKIVENGKSLKRKKSRKESANELYTNNQSFAKFFQEIDVSPKEFWKINKQSKLSEIRIITDTKMDCKVKPFDPNFDLVTIQNWEQEINQNYNGIDKIMKWKYAGWIPHKNIVNMKNFSNAYPGCDVGIRKNFKSNVLITDQNIGDKVYLNNLNKWHNIFLEENEHLELIDQYDPNFFEKENNIDILDKDTIVNYLIDDNSKLLEARTAVPKVKMDSVEILKKRLDAKKEMRRSQVLLGKVGLLKETTSLVQNEEITNIKKIDKDPFNLSNDEYYHKKTFQAVNNFTDNTLQHAIPTVKLRQCIFPTHLNLSKLRNFQRPKLKNYQSGQMSKHSKIYVKSLKTLYKIYDERRKLELSHAGGGDSIFLRTLDDLSNKEGHLVLFEYCEQFPPFLNEIGMCSKIKNYFNKKRGKDNPEDHKNMFPFGELTYTHTSPFLGKLRDDQCLQTVENNMYRAPIFQHELQKTDFLIVRNKNSYYIRQNVYIFVVAQECPLMKVPSPNSKSANNFLRDFLQVYIYRQFWKSLDEPKKIKMDLVRKAFPLHSESILRKRLKCCADFKRTGTGVDSNWWILRKDFRLPSEDEILSLITPSEVCGYYSMIVAEQRLKDAGYGDKNLNSQLGETDKRKNQQDKTNTYNMSFDEDDDQIYQMETEIKCAPWNVTSAYTSAMRGRCLLSLTSVADPSGTGRCFSFTRIPIKPPTKDNMCNDPNKMVTGTDADLRKLPLKKAKDILRNYGIPENEISKLTRWEVIDVVRCISTNQVKTGKGDSKFARGHRFSMSENIQKYKNDAQRIFHRQNDILASKNPVPIDYSKEEEEDEKMGKQLEYELYGDPEEEKRNNIKKCLNKKLIIERTYLDDNGKKYTRSEIVRNPVVIEAYSKIRDSKNDDILRKFTTLDENQKEEMKKLRRRIQDQLRRIAKKEEKRKNKIIKKAKQSKENTTTSNPLKKKYGAVKATCSVCGLIGHMKTNKICPKKAPDMVKLEMQSKNMSNIDGIKMKIKLPKLLPEENEMTTKKIKKLETVKSNADYSKPPQSTNRRRTNPLVSMATIFEQILYSVRNVENSYPFHTSVNIKTVPDYYDIIKVPMDLQVIRTKIRQHEYKCREDFIMDMNLIATNSQIYNGKSGILTKIAEKMLERCCIGIGENESNLMKLEMEINPLLNEDRKYTLAFFLESKVVSLMRLVKNSGVFHHNVPAKMAKAYAAKIKNPMNLDILSKNIKLFKYKNRKQFIEAIDLIYTNSVTYNGPNSMYTHIAESVVDEGKRILIQHERFLDNVERDIKVFHESK</sequence>
<dbReference type="GO" id="GO:0005669">
    <property type="term" value="C:transcription factor TFIID complex"/>
    <property type="evidence" value="ECO:0007669"/>
    <property type="project" value="InterPro"/>
</dbReference>
<feature type="region of interest" description="Disordered" evidence="6">
    <location>
        <begin position="978"/>
        <end position="1003"/>
    </location>
</feature>
<evidence type="ECO:0000256" key="6">
    <source>
        <dbReference type="SAM" id="MobiDB-lite"/>
    </source>
</evidence>
<evidence type="ECO:0000256" key="4">
    <source>
        <dbReference type="ARBA" id="ARBA00023242"/>
    </source>
</evidence>
<comment type="caution">
    <text evidence="8">The sequence shown here is derived from an EMBL/GenBank/DDBJ whole genome shotgun (WGS) entry which is preliminary data.</text>
</comment>
<evidence type="ECO:0000256" key="1">
    <source>
        <dbReference type="ARBA" id="ARBA00004123"/>
    </source>
</evidence>
<dbReference type="Pfam" id="PF00439">
    <property type="entry name" value="Bromodomain"/>
    <property type="match status" value="2"/>
</dbReference>
<reference evidence="8 9" key="1">
    <citation type="submission" date="2016-04" db="EMBL/GenBank/DDBJ databases">
        <title>The genome of Intoshia linei affirms orthonectids as highly simplified spiralians.</title>
        <authorList>
            <person name="Mikhailov K.V."/>
            <person name="Slusarev G.S."/>
            <person name="Nikitin M.A."/>
            <person name="Logacheva M.D."/>
            <person name="Penin A."/>
            <person name="Aleoshin V."/>
            <person name="Panchin Y.V."/>
        </authorList>
    </citation>
    <scope>NUCLEOTIDE SEQUENCE [LARGE SCALE GENOMIC DNA]</scope>
    <source>
        <strain evidence="8">Intl2013</strain>
        <tissue evidence="8">Whole animal</tissue>
    </source>
</reference>
<keyword evidence="9" id="KW-1185">Reference proteome</keyword>
<feature type="region of interest" description="Disordered" evidence="6">
    <location>
        <begin position="675"/>
        <end position="696"/>
    </location>
</feature>
<dbReference type="InterPro" id="IPR001487">
    <property type="entry name" value="Bromodomain"/>
</dbReference>
<protein>
    <recommendedName>
        <fullName evidence="7">Bromo domain-containing protein</fullName>
    </recommendedName>
</protein>
<dbReference type="Pfam" id="PF12157">
    <property type="entry name" value="DUF3591"/>
    <property type="match status" value="1"/>
</dbReference>
<dbReference type="CDD" id="cd04369">
    <property type="entry name" value="Bromodomain"/>
    <property type="match status" value="1"/>
</dbReference>
<dbReference type="InterPro" id="IPR036427">
    <property type="entry name" value="Bromodomain-like_sf"/>
</dbReference>
<evidence type="ECO:0000256" key="3">
    <source>
        <dbReference type="ARBA" id="ARBA00023117"/>
    </source>
</evidence>
<dbReference type="GO" id="GO:0004402">
    <property type="term" value="F:histone acetyltransferase activity"/>
    <property type="evidence" value="ECO:0007669"/>
    <property type="project" value="InterPro"/>
</dbReference>
<dbReference type="Proteomes" id="UP000078046">
    <property type="component" value="Unassembled WGS sequence"/>
</dbReference>
<dbReference type="SMART" id="SM00297">
    <property type="entry name" value="BROMO"/>
    <property type="match status" value="2"/>
</dbReference>
<evidence type="ECO:0000256" key="5">
    <source>
        <dbReference type="PROSITE-ProRule" id="PRU00035"/>
    </source>
</evidence>